<evidence type="ECO:0000256" key="9">
    <source>
        <dbReference type="ARBA" id="ARBA00023012"/>
    </source>
</evidence>
<evidence type="ECO:0000313" key="14">
    <source>
        <dbReference type="EMBL" id="MET2829450.1"/>
    </source>
</evidence>
<dbReference type="InterPro" id="IPR003594">
    <property type="entry name" value="HATPase_dom"/>
</dbReference>
<evidence type="ECO:0000256" key="3">
    <source>
        <dbReference type="ARBA" id="ARBA00012438"/>
    </source>
</evidence>
<evidence type="ECO:0000259" key="12">
    <source>
        <dbReference type="PROSITE" id="PS50109"/>
    </source>
</evidence>
<dbReference type="InterPro" id="IPR003661">
    <property type="entry name" value="HisK_dim/P_dom"/>
</dbReference>
<comment type="subcellular location">
    <subcellularLocation>
        <location evidence="2">Membrane</location>
        <topology evidence="2">Multi-pass membrane protein</topology>
    </subcellularLocation>
</comment>
<dbReference type="InterPro" id="IPR003660">
    <property type="entry name" value="HAMP_dom"/>
</dbReference>
<dbReference type="InterPro" id="IPR005467">
    <property type="entry name" value="His_kinase_dom"/>
</dbReference>
<comment type="catalytic activity">
    <reaction evidence="1">
        <text>ATP + protein L-histidine = ADP + protein N-phospho-L-histidine.</text>
        <dbReference type="EC" id="2.7.13.3"/>
    </reaction>
</comment>
<dbReference type="Pfam" id="PF00512">
    <property type="entry name" value="HisKA"/>
    <property type="match status" value="1"/>
</dbReference>
<dbReference type="Pfam" id="PF02518">
    <property type="entry name" value="HATPase_c"/>
    <property type="match status" value="1"/>
</dbReference>
<evidence type="ECO:0000256" key="10">
    <source>
        <dbReference type="ARBA" id="ARBA00023136"/>
    </source>
</evidence>
<protein>
    <recommendedName>
        <fullName evidence="3">histidine kinase</fullName>
        <ecNumber evidence="3">2.7.13.3</ecNumber>
    </recommendedName>
</protein>
<feature type="domain" description="HAMP" evidence="13">
    <location>
        <begin position="183"/>
        <end position="239"/>
    </location>
</feature>
<proteinExistence type="predicted"/>
<keyword evidence="9" id="KW-0902">Two-component regulatory system</keyword>
<evidence type="ECO:0000256" key="6">
    <source>
        <dbReference type="ARBA" id="ARBA00022692"/>
    </source>
</evidence>
<name>A0ABV2DHB5_9HYPH</name>
<dbReference type="EC" id="2.7.13.3" evidence="3"/>
<keyword evidence="8 11" id="KW-1133">Transmembrane helix</keyword>
<dbReference type="Proteomes" id="UP001548832">
    <property type="component" value="Unassembled WGS sequence"/>
</dbReference>
<feature type="domain" description="Histidine kinase" evidence="12">
    <location>
        <begin position="247"/>
        <end position="447"/>
    </location>
</feature>
<dbReference type="SMART" id="SM00388">
    <property type="entry name" value="HisKA"/>
    <property type="match status" value="1"/>
</dbReference>
<dbReference type="RefSeq" id="WP_354461390.1">
    <property type="nucleotide sequence ID" value="NZ_JBEWSZ010000001.1"/>
</dbReference>
<feature type="transmembrane region" description="Helical" evidence="11">
    <location>
        <begin position="156"/>
        <end position="185"/>
    </location>
</feature>
<evidence type="ECO:0000256" key="5">
    <source>
        <dbReference type="ARBA" id="ARBA00022679"/>
    </source>
</evidence>
<keyword evidence="10 11" id="KW-0472">Membrane</keyword>
<keyword evidence="6 11" id="KW-0812">Transmembrane</keyword>
<keyword evidence="15" id="KW-1185">Reference proteome</keyword>
<dbReference type="CDD" id="cd00082">
    <property type="entry name" value="HisKA"/>
    <property type="match status" value="1"/>
</dbReference>
<reference evidence="14 15" key="1">
    <citation type="submission" date="2024-06" db="EMBL/GenBank/DDBJ databases">
        <authorList>
            <person name="Kim D.-U."/>
        </authorList>
    </citation>
    <scope>NUCLEOTIDE SEQUENCE [LARGE SCALE GENOMIC DNA]</scope>
    <source>
        <strain evidence="14 15">KACC15460</strain>
    </source>
</reference>
<keyword evidence="4" id="KW-0597">Phosphoprotein</keyword>
<dbReference type="CDD" id="cd00075">
    <property type="entry name" value="HATPase"/>
    <property type="match status" value="1"/>
</dbReference>
<evidence type="ECO:0000256" key="4">
    <source>
        <dbReference type="ARBA" id="ARBA00022553"/>
    </source>
</evidence>
<comment type="caution">
    <text evidence="14">The sequence shown here is derived from an EMBL/GenBank/DDBJ whole genome shotgun (WGS) entry which is preliminary data.</text>
</comment>
<dbReference type="SUPFAM" id="SSF47384">
    <property type="entry name" value="Homodimeric domain of signal transducing histidine kinase"/>
    <property type="match status" value="1"/>
</dbReference>
<evidence type="ECO:0000313" key="15">
    <source>
        <dbReference type="Proteomes" id="UP001548832"/>
    </source>
</evidence>
<dbReference type="PROSITE" id="PS50885">
    <property type="entry name" value="HAMP"/>
    <property type="match status" value="1"/>
</dbReference>
<dbReference type="SMART" id="SM00387">
    <property type="entry name" value="HATPase_c"/>
    <property type="match status" value="1"/>
</dbReference>
<dbReference type="Gene3D" id="3.30.565.10">
    <property type="entry name" value="Histidine kinase-like ATPase, C-terminal domain"/>
    <property type="match status" value="1"/>
</dbReference>
<gene>
    <name evidence="14" type="ORF">ABVQ20_20990</name>
</gene>
<dbReference type="InterPro" id="IPR036890">
    <property type="entry name" value="HATPase_C_sf"/>
</dbReference>
<evidence type="ECO:0000256" key="11">
    <source>
        <dbReference type="SAM" id="Phobius"/>
    </source>
</evidence>
<dbReference type="Gene3D" id="1.10.287.130">
    <property type="match status" value="1"/>
</dbReference>
<dbReference type="PANTHER" id="PTHR45436">
    <property type="entry name" value="SENSOR HISTIDINE KINASE YKOH"/>
    <property type="match status" value="1"/>
</dbReference>
<organism evidence="14 15">
    <name type="scientific">Mesorhizobium shangrilense</name>
    <dbReference type="NCBI Taxonomy" id="460060"/>
    <lineage>
        <taxon>Bacteria</taxon>
        <taxon>Pseudomonadati</taxon>
        <taxon>Pseudomonadota</taxon>
        <taxon>Alphaproteobacteria</taxon>
        <taxon>Hyphomicrobiales</taxon>
        <taxon>Phyllobacteriaceae</taxon>
        <taxon>Mesorhizobium</taxon>
    </lineage>
</organism>
<evidence type="ECO:0000256" key="7">
    <source>
        <dbReference type="ARBA" id="ARBA00022777"/>
    </source>
</evidence>
<dbReference type="PANTHER" id="PTHR45436:SF15">
    <property type="entry name" value="SENSOR HISTIDINE KINASE CUSS"/>
    <property type="match status" value="1"/>
</dbReference>
<dbReference type="InterPro" id="IPR004358">
    <property type="entry name" value="Sig_transdc_His_kin-like_C"/>
</dbReference>
<evidence type="ECO:0000256" key="2">
    <source>
        <dbReference type="ARBA" id="ARBA00004141"/>
    </source>
</evidence>
<evidence type="ECO:0000259" key="13">
    <source>
        <dbReference type="PROSITE" id="PS50885"/>
    </source>
</evidence>
<evidence type="ECO:0000256" key="1">
    <source>
        <dbReference type="ARBA" id="ARBA00000085"/>
    </source>
</evidence>
<keyword evidence="5" id="KW-0808">Transferase</keyword>
<dbReference type="InterPro" id="IPR036097">
    <property type="entry name" value="HisK_dim/P_sf"/>
</dbReference>
<dbReference type="SUPFAM" id="SSF55874">
    <property type="entry name" value="ATPase domain of HSP90 chaperone/DNA topoisomerase II/histidine kinase"/>
    <property type="match status" value="1"/>
</dbReference>
<dbReference type="PROSITE" id="PS50109">
    <property type="entry name" value="HIS_KIN"/>
    <property type="match status" value="1"/>
</dbReference>
<feature type="transmembrane region" description="Helical" evidence="11">
    <location>
        <begin position="12"/>
        <end position="37"/>
    </location>
</feature>
<evidence type="ECO:0000256" key="8">
    <source>
        <dbReference type="ARBA" id="ARBA00022989"/>
    </source>
</evidence>
<sequence>MRWLRKSSLRRTLIVQLLACQIGVLLLAVVLLAAFLINAGLGGVVVDPEVTEIVARAISRDADGRLKLVETEELQELRRSVPDLWLVARDAQGNMLSHGSVPEPYQMFGTHLDKLAFADIRDAVAPYALAAVVRKASGPAGELNVLAGTRMFSTTYIVMVLSNLVLIPVVIVLVLITVISVPWIVGRSLSSLSLVAQRAGAIDIDRRGDRLPEAGVPGEVQPLVQAVNGALHRLDEGYERQQRFMLDAAHELRTPIAILQTRLETMPEGAFRNRLLVDAGRIAALAEQMLDLQRLDHGKAAFTAVDLVSLCRQVAADLAPLAIADGYELSFEAGEDRVIVKGDAGALERAVVNLVQNAIEHGGQKGLILVRVTGDGIIEISDEGTGIPFDERERIFEPFHRLRPRDRGAGLGLNLVRDIVSRHGGHVSVADAPGGGACFSIALPKDASRKPSDLVSLRKHQAKAAL</sequence>
<accession>A0ABV2DHB5</accession>
<keyword evidence="7 14" id="KW-0418">Kinase</keyword>
<dbReference type="GO" id="GO:0016301">
    <property type="term" value="F:kinase activity"/>
    <property type="evidence" value="ECO:0007669"/>
    <property type="project" value="UniProtKB-KW"/>
</dbReference>
<dbReference type="EMBL" id="JBEWSZ010000001">
    <property type="protein sequence ID" value="MET2829450.1"/>
    <property type="molecule type" value="Genomic_DNA"/>
</dbReference>
<dbReference type="InterPro" id="IPR050428">
    <property type="entry name" value="TCS_sensor_his_kinase"/>
</dbReference>
<dbReference type="PRINTS" id="PR00344">
    <property type="entry name" value="BCTRLSENSOR"/>
</dbReference>